<gene>
    <name evidence="2" type="ORF">AVDCRST_MAG76-3683</name>
</gene>
<feature type="region of interest" description="Disordered" evidence="1">
    <location>
        <begin position="1"/>
        <end position="39"/>
    </location>
</feature>
<name>A0A6J4JGZ3_9ACTN</name>
<protein>
    <submittedName>
        <fullName evidence="2">Uncharacterized protein</fullName>
    </submittedName>
</protein>
<feature type="non-terminal residue" evidence="2">
    <location>
        <position position="1"/>
    </location>
</feature>
<reference evidence="2" key="1">
    <citation type="submission" date="2020-02" db="EMBL/GenBank/DDBJ databases">
        <authorList>
            <person name="Meier V. D."/>
        </authorList>
    </citation>
    <scope>NUCLEOTIDE SEQUENCE</scope>
    <source>
        <strain evidence="2">AVDCRST_MAG76</strain>
    </source>
</reference>
<accession>A0A6J4JGZ3</accession>
<proteinExistence type="predicted"/>
<evidence type="ECO:0000313" key="2">
    <source>
        <dbReference type="EMBL" id="CAA9276095.1"/>
    </source>
</evidence>
<feature type="compositionally biased region" description="Basic and acidic residues" evidence="1">
    <location>
        <begin position="7"/>
        <end position="26"/>
    </location>
</feature>
<evidence type="ECO:0000256" key="1">
    <source>
        <dbReference type="SAM" id="MobiDB-lite"/>
    </source>
</evidence>
<dbReference type="AlphaFoldDB" id="A0A6J4JGZ3"/>
<feature type="non-terminal residue" evidence="2">
    <location>
        <position position="39"/>
    </location>
</feature>
<organism evidence="2">
    <name type="scientific">uncultured Acidimicrobiales bacterium</name>
    <dbReference type="NCBI Taxonomy" id="310071"/>
    <lineage>
        <taxon>Bacteria</taxon>
        <taxon>Bacillati</taxon>
        <taxon>Actinomycetota</taxon>
        <taxon>Acidimicrobiia</taxon>
        <taxon>Acidimicrobiales</taxon>
        <taxon>environmental samples</taxon>
    </lineage>
</organism>
<dbReference type="EMBL" id="CADCSZ010000218">
    <property type="protein sequence ID" value="CAA9276095.1"/>
    <property type="molecule type" value="Genomic_DNA"/>
</dbReference>
<sequence>AQPVRQRRFDRAGRALRPDHLRDAGMQHRPRCATPAILA</sequence>